<dbReference type="Proteomes" id="UP000229901">
    <property type="component" value="Unassembled WGS sequence"/>
</dbReference>
<proteinExistence type="predicted"/>
<dbReference type="AlphaFoldDB" id="A0A2H0V3M0"/>
<sequence>MILSPEDLHAMIEILYNCKSDQAILANLGAAHLGAIVTIVVIDREKQRPVLEQVRIAARMQNSQQVLIDSRRSGLCDRPIEYPCLMTA</sequence>
<reference evidence="2" key="1">
    <citation type="submission" date="2017-09" db="EMBL/GenBank/DDBJ databases">
        <title>Depth-based differentiation of microbial function through sediment-hosted aquifers and enrichment of novel symbionts in the deep terrestrial subsurface.</title>
        <authorList>
            <person name="Probst A.J."/>
            <person name="Ladd B."/>
            <person name="Jarett J.K."/>
            <person name="Geller-Mcgrath D.E."/>
            <person name="Sieber C.M.K."/>
            <person name="Emerson J.B."/>
            <person name="Anantharaman K."/>
            <person name="Thomas B.C."/>
            <person name="Malmstrom R."/>
            <person name="Stieglmeier M."/>
            <person name="Klingl A."/>
            <person name="Woyke T."/>
            <person name="Ryan C.M."/>
            <person name="Banfield J.F."/>
        </authorList>
    </citation>
    <scope>NUCLEOTIDE SEQUENCE [LARGE SCALE GENOMIC DNA]</scope>
</reference>
<gene>
    <name evidence="1" type="ORF">COT97_05370</name>
</gene>
<dbReference type="EMBL" id="PFAP01000045">
    <property type="protein sequence ID" value="PIR93673.1"/>
    <property type="molecule type" value="Genomic_DNA"/>
</dbReference>
<evidence type="ECO:0000313" key="2">
    <source>
        <dbReference type="Proteomes" id="UP000229901"/>
    </source>
</evidence>
<evidence type="ECO:0000313" key="1">
    <source>
        <dbReference type="EMBL" id="PIR93673.1"/>
    </source>
</evidence>
<comment type="caution">
    <text evidence="1">The sequence shown here is derived from an EMBL/GenBank/DDBJ whole genome shotgun (WGS) entry which is preliminary data.</text>
</comment>
<name>A0A2H0V3M0_9BACT</name>
<organism evidence="1 2">
    <name type="scientific">Candidatus Falkowbacteria bacterium CG10_big_fil_rev_8_21_14_0_10_39_11</name>
    <dbReference type="NCBI Taxonomy" id="1974565"/>
    <lineage>
        <taxon>Bacteria</taxon>
        <taxon>Candidatus Falkowiibacteriota</taxon>
    </lineage>
</organism>
<protein>
    <submittedName>
        <fullName evidence="1">Uncharacterized protein</fullName>
    </submittedName>
</protein>
<accession>A0A2H0V3M0</accession>